<dbReference type="Pfam" id="PF08264">
    <property type="entry name" value="Anticodon_1"/>
    <property type="match status" value="1"/>
</dbReference>
<accession>A0A1C4WFI7</accession>
<sequence>MDAAEYDHLAVETTVRALWEEHDIYRFDRSAVGPVFSIDTPPPYVSASHLHVGHAMSYSQPDFVVRYRRMQGDRVFYPMGFDDNGLPTERYVEKTYGVKAVDMPRSEFVALCLAETRKTAARYEDLWRRVGLSVDWNLLYSTIDKRCQLTAQTSFIKLHEAGHLRRVEDPIIWCTECRTALAQADVEDLDRNGKMHDIAFAAADSRALVIATTRPELLPACVALYFHPEDERYRDLLGTQATVPLFGYQVPIKADKSVDPAFGTGLMMVCTFGDGEDVLKWRRDGLDLRLVVTPDGRLSDLAGQFAGLQLTQARAAIVARLAEIGALSRSRPLKQNVGVHERCLTPVEYQIRAQWFIRVREHQDTFLARAKELTWIPAHMQRRLEDWIEGLKWDWNISRQRHYGVPFPVWFCDDCGHAVTADLSALPADPLADAPPVDACPACSGRLSPDPDVMDTWMTSSLSPQINDGWAVNGLNSDPRLAPMSLRVQAFEIIRTWLFYTIVQSQYHFDRLPWQTVMISGWGLNEQGKKIAKRDLDQSTTPDGFNRYVPDHVIERYGADALRIWATKARIGTDLRYNEKDVKTGRKFAVKMWNVARLMTMYGFDPQAAPDPAALCTDVDRWMLSHLASAIDETTAAMDEYDFMQGYQAATRFFWSVFCDRYIEMVKERFLNPGNHTDADRASARAALGIGFRAVLGMFAPFAPFITDYLYQQMFRPHENTISLHLTSWPAPQPQWRTDRKLIDTMSTILDQIRVLRSGLNLGSNTRIAKVVLQGVTDDGHRTARALAEPLRVAARADEAVFGDADTDSGVNGIRVAIIA</sequence>
<dbReference type="Pfam" id="PF00133">
    <property type="entry name" value="tRNA-synt_1"/>
    <property type="match status" value="1"/>
</dbReference>
<evidence type="ECO:0000256" key="9">
    <source>
        <dbReference type="ARBA" id="ARBA00047552"/>
    </source>
</evidence>
<dbReference type="InterPro" id="IPR033705">
    <property type="entry name" value="Anticodon_Ia_Val"/>
</dbReference>
<dbReference type="CDD" id="cd07962">
    <property type="entry name" value="Anticodon_Ia_Val"/>
    <property type="match status" value="1"/>
</dbReference>
<comment type="subcellular location">
    <subcellularLocation>
        <location evidence="1">Cytoplasm</location>
    </subcellularLocation>
</comment>
<name>A0A1C4WFI7_MICEC</name>
<dbReference type="NCBIfam" id="TIGR00422">
    <property type="entry name" value="valS"/>
    <property type="match status" value="1"/>
</dbReference>
<dbReference type="GO" id="GO:0006438">
    <property type="term" value="P:valyl-tRNA aminoacylation"/>
    <property type="evidence" value="ECO:0007669"/>
    <property type="project" value="UniProtKB-UniRule"/>
</dbReference>
<keyword evidence="3" id="KW-0963">Cytoplasm</keyword>
<evidence type="ECO:0000313" key="13">
    <source>
        <dbReference type="EMBL" id="SCE94952.1"/>
    </source>
</evidence>
<dbReference type="GO" id="GO:0005524">
    <property type="term" value="F:ATP binding"/>
    <property type="evidence" value="ECO:0007669"/>
    <property type="project" value="UniProtKB-KW"/>
</dbReference>
<dbReference type="InterPro" id="IPR009080">
    <property type="entry name" value="tRNAsynth_Ia_anticodon-bd"/>
</dbReference>
<proteinExistence type="predicted"/>
<protein>
    <recommendedName>
        <fullName evidence="2 10">Valine--tRNA ligase</fullName>
        <ecNumber evidence="2 10">6.1.1.9</ecNumber>
    </recommendedName>
</protein>
<feature type="domain" description="Aminoacyl-tRNA synthetase class Ia" evidence="11">
    <location>
        <begin position="17"/>
        <end position="576"/>
    </location>
</feature>
<dbReference type="SUPFAM" id="SSF50677">
    <property type="entry name" value="ValRS/IleRS/LeuRS editing domain"/>
    <property type="match status" value="1"/>
</dbReference>
<dbReference type="PANTHER" id="PTHR11946:SF93">
    <property type="entry name" value="VALINE--TRNA LIGASE, CHLOROPLASTIC_MITOCHONDRIAL 2"/>
    <property type="match status" value="1"/>
</dbReference>
<keyword evidence="7" id="KW-0648">Protein biosynthesis</keyword>
<dbReference type="GO" id="GO:0005829">
    <property type="term" value="C:cytosol"/>
    <property type="evidence" value="ECO:0007669"/>
    <property type="project" value="TreeGrafter"/>
</dbReference>
<dbReference type="EMBL" id="LT607413">
    <property type="protein sequence ID" value="SCE94952.1"/>
    <property type="molecule type" value="Genomic_DNA"/>
</dbReference>
<evidence type="ECO:0000256" key="8">
    <source>
        <dbReference type="ARBA" id="ARBA00023146"/>
    </source>
</evidence>
<feature type="domain" description="Methionyl/Valyl/Leucyl/Isoleucyl-tRNA synthetase anticodon-binding" evidence="12">
    <location>
        <begin position="620"/>
        <end position="771"/>
    </location>
</feature>
<dbReference type="InterPro" id="IPR014729">
    <property type="entry name" value="Rossmann-like_a/b/a_fold"/>
</dbReference>
<dbReference type="InterPro" id="IPR002300">
    <property type="entry name" value="aa-tRNA-synth_Ia"/>
</dbReference>
<evidence type="ECO:0000256" key="10">
    <source>
        <dbReference type="NCBIfam" id="TIGR00422"/>
    </source>
</evidence>
<keyword evidence="5" id="KW-0547">Nucleotide-binding</keyword>
<evidence type="ECO:0000256" key="4">
    <source>
        <dbReference type="ARBA" id="ARBA00022598"/>
    </source>
</evidence>
<evidence type="ECO:0000259" key="11">
    <source>
        <dbReference type="Pfam" id="PF00133"/>
    </source>
</evidence>
<keyword evidence="8 13" id="KW-0030">Aminoacyl-tRNA synthetase</keyword>
<dbReference type="AlphaFoldDB" id="A0A1C4WFI7"/>
<evidence type="ECO:0000256" key="2">
    <source>
        <dbReference type="ARBA" id="ARBA00013169"/>
    </source>
</evidence>
<evidence type="ECO:0000256" key="1">
    <source>
        <dbReference type="ARBA" id="ARBA00004496"/>
    </source>
</evidence>
<keyword evidence="4" id="KW-0436">Ligase</keyword>
<evidence type="ECO:0000256" key="7">
    <source>
        <dbReference type="ARBA" id="ARBA00022917"/>
    </source>
</evidence>
<evidence type="ECO:0000256" key="6">
    <source>
        <dbReference type="ARBA" id="ARBA00022840"/>
    </source>
</evidence>
<dbReference type="EC" id="6.1.1.9" evidence="2 10"/>
<dbReference type="OrthoDB" id="9810365at2"/>
<dbReference type="GO" id="GO:0002161">
    <property type="term" value="F:aminoacyl-tRNA deacylase activity"/>
    <property type="evidence" value="ECO:0007669"/>
    <property type="project" value="InterPro"/>
</dbReference>
<dbReference type="SUPFAM" id="SSF47323">
    <property type="entry name" value="Anticodon-binding domain of a subclass of class I aminoacyl-tRNA synthetases"/>
    <property type="match status" value="1"/>
</dbReference>
<evidence type="ECO:0000256" key="3">
    <source>
        <dbReference type="ARBA" id="ARBA00022490"/>
    </source>
</evidence>
<dbReference type="Proteomes" id="UP000198253">
    <property type="component" value="Chromosome I"/>
</dbReference>
<organism evidence="13 14">
    <name type="scientific">Micromonospora echinospora</name>
    <name type="common">Micromonospora purpurea</name>
    <dbReference type="NCBI Taxonomy" id="1877"/>
    <lineage>
        <taxon>Bacteria</taxon>
        <taxon>Bacillati</taxon>
        <taxon>Actinomycetota</taxon>
        <taxon>Actinomycetes</taxon>
        <taxon>Micromonosporales</taxon>
        <taxon>Micromonosporaceae</taxon>
        <taxon>Micromonospora</taxon>
    </lineage>
</organism>
<dbReference type="InterPro" id="IPR002303">
    <property type="entry name" value="Valyl-tRNA_ligase"/>
</dbReference>
<dbReference type="InterPro" id="IPR013155">
    <property type="entry name" value="M/V/L/I-tRNA-synth_anticd-bd"/>
</dbReference>
<dbReference type="Gene3D" id="3.90.740.10">
    <property type="entry name" value="Valyl/Leucyl/Isoleucyl-tRNA synthetase, editing domain"/>
    <property type="match status" value="1"/>
</dbReference>
<dbReference type="InterPro" id="IPR009008">
    <property type="entry name" value="Val/Leu/Ile-tRNA-synth_edit"/>
</dbReference>
<dbReference type="PRINTS" id="PR00986">
    <property type="entry name" value="TRNASYNTHVAL"/>
</dbReference>
<dbReference type="PANTHER" id="PTHR11946">
    <property type="entry name" value="VALYL-TRNA SYNTHETASES"/>
    <property type="match status" value="1"/>
</dbReference>
<comment type="catalytic activity">
    <reaction evidence="9">
        <text>tRNA(Val) + L-valine + ATP = L-valyl-tRNA(Val) + AMP + diphosphate</text>
        <dbReference type="Rhea" id="RHEA:10704"/>
        <dbReference type="Rhea" id="RHEA-COMP:9672"/>
        <dbReference type="Rhea" id="RHEA-COMP:9708"/>
        <dbReference type="ChEBI" id="CHEBI:30616"/>
        <dbReference type="ChEBI" id="CHEBI:33019"/>
        <dbReference type="ChEBI" id="CHEBI:57762"/>
        <dbReference type="ChEBI" id="CHEBI:78442"/>
        <dbReference type="ChEBI" id="CHEBI:78537"/>
        <dbReference type="ChEBI" id="CHEBI:456215"/>
        <dbReference type="EC" id="6.1.1.9"/>
    </reaction>
</comment>
<dbReference type="Gene3D" id="3.40.50.620">
    <property type="entry name" value="HUPs"/>
    <property type="match status" value="2"/>
</dbReference>
<evidence type="ECO:0000259" key="12">
    <source>
        <dbReference type="Pfam" id="PF08264"/>
    </source>
</evidence>
<gene>
    <name evidence="13" type="ORF">GA0070618_2143</name>
</gene>
<keyword evidence="6" id="KW-0067">ATP-binding</keyword>
<keyword evidence="14" id="KW-1185">Reference proteome</keyword>
<dbReference type="FunFam" id="3.40.50.620:FF:000192">
    <property type="entry name" value="Valine--tRNA ligase"/>
    <property type="match status" value="1"/>
</dbReference>
<dbReference type="GO" id="GO:0004832">
    <property type="term" value="F:valine-tRNA ligase activity"/>
    <property type="evidence" value="ECO:0007669"/>
    <property type="project" value="UniProtKB-UniRule"/>
</dbReference>
<reference evidence="14" key="1">
    <citation type="submission" date="2016-06" db="EMBL/GenBank/DDBJ databases">
        <authorList>
            <person name="Varghese N."/>
            <person name="Submissions Spin"/>
        </authorList>
    </citation>
    <scope>NUCLEOTIDE SEQUENCE [LARGE SCALE GENOMIC DNA]</scope>
    <source>
        <strain evidence="14">DSM 43816</strain>
    </source>
</reference>
<dbReference type="RefSeq" id="WP_088981496.1">
    <property type="nucleotide sequence ID" value="NZ_LT607413.1"/>
</dbReference>
<evidence type="ECO:0000256" key="5">
    <source>
        <dbReference type="ARBA" id="ARBA00022741"/>
    </source>
</evidence>
<evidence type="ECO:0000313" key="14">
    <source>
        <dbReference type="Proteomes" id="UP000198253"/>
    </source>
</evidence>
<dbReference type="SUPFAM" id="SSF52374">
    <property type="entry name" value="Nucleotidylyl transferase"/>
    <property type="match status" value="1"/>
</dbReference>
<dbReference type="NCBIfam" id="NF009687">
    <property type="entry name" value="PRK13208.1"/>
    <property type="match status" value="1"/>
</dbReference>
<dbReference type="Gene3D" id="1.10.730.10">
    <property type="entry name" value="Isoleucyl-tRNA Synthetase, Domain 1"/>
    <property type="match status" value="1"/>
</dbReference>
<dbReference type="InParanoid" id="A0A1C4WFI7"/>